<keyword evidence="5" id="KW-1185">Reference proteome</keyword>
<evidence type="ECO:0000256" key="2">
    <source>
        <dbReference type="ARBA" id="ARBA00023163"/>
    </source>
</evidence>
<dbReference type="SMART" id="SM00420">
    <property type="entry name" value="HTH_DEOR"/>
    <property type="match status" value="1"/>
</dbReference>
<evidence type="ECO:0000256" key="1">
    <source>
        <dbReference type="ARBA" id="ARBA00023015"/>
    </source>
</evidence>
<sequence>MSNDRVETILNHLKLHNLVTVEELVEVTGASPSTIRRELAKLTRKGTISRVHGGATLNRYIPIQTPVTEKAVTRHQDKALIGKKAASLIKEGDCIILDAGTTTMEIARNIPNIPLTVFTPDLNIALVLSELPLVDVIVTGGHIDKTTKSCSGDDTKQYFDKINPNLVFLACNAWIDESPGVSTPSYSKVIIKKALLKRYAKKVLVVDSSKYGATSLYKICDIDDLDMVITDRGLPDDICEALKKRGITMLRV</sequence>
<gene>
    <name evidence="4" type="ORF">SAMN02745213_00478</name>
</gene>
<dbReference type="InterPro" id="IPR050313">
    <property type="entry name" value="Carb_Metab_HTH_regulators"/>
</dbReference>
<keyword evidence="2" id="KW-0804">Transcription</keyword>
<evidence type="ECO:0000259" key="3">
    <source>
        <dbReference type="PROSITE" id="PS51000"/>
    </source>
</evidence>
<dbReference type="InterPro" id="IPR037171">
    <property type="entry name" value="NagB/RpiA_transferase-like"/>
</dbReference>
<dbReference type="Pfam" id="PF08220">
    <property type="entry name" value="HTH_DeoR"/>
    <property type="match status" value="1"/>
</dbReference>
<dbReference type="STRING" id="83771.SAMN02910357_01069"/>
<dbReference type="Proteomes" id="UP000242432">
    <property type="component" value="Unassembled WGS sequence"/>
</dbReference>
<accession>A0A1T4V0S7</accession>
<evidence type="ECO:0000313" key="4">
    <source>
        <dbReference type="EMBL" id="SKA58562.1"/>
    </source>
</evidence>
<dbReference type="AlphaFoldDB" id="A0A1T4V0S7"/>
<proteinExistence type="predicted"/>
<dbReference type="SMART" id="SM01134">
    <property type="entry name" value="DeoRC"/>
    <property type="match status" value="1"/>
</dbReference>
<dbReference type="InterPro" id="IPR036390">
    <property type="entry name" value="WH_DNA-bd_sf"/>
</dbReference>
<dbReference type="SUPFAM" id="SSF46785">
    <property type="entry name" value="Winged helix' DNA-binding domain"/>
    <property type="match status" value="1"/>
</dbReference>
<dbReference type="RefSeq" id="WP_078928054.1">
    <property type="nucleotide sequence ID" value="NZ_FUXX01000005.1"/>
</dbReference>
<evidence type="ECO:0000313" key="5">
    <source>
        <dbReference type="Proteomes" id="UP000242432"/>
    </source>
</evidence>
<dbReference type="PANTHER" id="PTHR30363">
    <property type="entry name" value="HTH-TYPE TRANSCRIPTIONAL REGULATOR SRLR-RELATED"/>
    <property type="match status" value="1"/>
</dbReference>
<dbReference type="InterPro" id="IPR001034">
    <property type="entry name" value="DeoR_HTH"/>
</dbReference>
<dbReference type="InterPro" id="IPR036388">
    <property type="entry name" value="WH-like_DNA-bd_sf"/>
</dbReference>
<keyword evidence="1" id="KW-0805">Transcription regulation</keyword>
<protein>
    <submittedName>
        <fullName evidence="4">Transcriptional regulator, DeoR family</fullName>
    </submittedName>
</protein>
<organism evidence="4 5">
    <name type="scientific">Succinivibrio dextrinosolvens DSM 3072</name>
    <dbReference type="NCBI Taxonomy" id="1123324"/>
    <lineage>
        <taxon>Bacteria</taxon>
        <taxon>Pseudomonadati</taxon>
        <taxon>Pseudomonadota</taxon>
        <taxon>Gammaproteobacteria</taxon>
        <taxon>Aeromonadales</taxon>
        <taxon>Succinivibrionaceae</taxon>
        <taxon>Succinivibrio</taxon>
    </lineage>
</organism>
<dbReference type="InterPro" id="IPR014036">
    <property type="entry name" value="DeoR-like_C"/>
</dbReference>
<dbReference type="Pfam" id="PF00455">
    <property type="entry name" value="DeoRC"/>
    <property type="match status" value="1"/>
</dbReference>
<dbReference type="Gene3D" id="1.10.10.10">
    <property type="entry name" value="Winged helix-like DNA-binding domain superfamily/Winged helix DNA-binding domain"/>
    <property type="match status" value="1"/>
</dbReference>
<feature type="domain" description="HTH deoR-type" evidence="3">
    <location>
        <begin position="2"/>
        <end position="57"/>
    </location>
</feature>
<dbReference type="SUPFAM" id="SSF100950">
    <property type="entry name" value="NagB/RpiA/CoA transferase-like"/>
    <property type="match status" value="1"/>
</dbReference>
<name>A0A1T4V0S7_9GAMM</name>
<dbReference type="EMBL" id="FUXX01000005">
    <property type="protein sequence ID" value="SKA58562.1"/>
    <property type="molecule type" value="Genomic_DNA"/>
</dbReference>
<dbReference type="PRINTS" id="PR00037">
    <property type="entry name" value="HTHLACR"/>
</dbReference>
<dbReference type="GO" id="GO:0003700">
    <property type="term" value="F:DNA-binding transcription factor activity"/>
    <property type="evidence" value="ECO:0007669"/>
    <property type="project" value="InterPro"/>
</dbReference>
<dbReference type="PANTHER" id="PTHR30363:SF46">
    <property type="entry name" value="LYSR FAMILY TRANSCRIPTIONAL REGULATOR"/>
    <property type="match status" value="1"/>
</dbReference>
<reference evidence="5" key="1">
    <citation type="submission" date="2017-02" db="EMBL/GenBank/DDBJ databases">
        <authorList>
            <person name="Varghese N."/>
            <person name="Submissions S."/>
        </authorList>
    </citation>
    <scope>NUCLEOTIDE SEQUENCE [LARGE SCALE GENOMIC DNA]</scope>
    <source>
        <strain evidence="5">DSM 3072</strain>
    </source>
</reference>
<dbReference type="PROSITE" id="PS51000">
    <property type="entry name" value="HTH_DEOR_2"/>
    <property type="match status" value="1"/>
</dbReference>